<dbReference type="AlphaFoldDB" id="A0A0R2HPT6"/>
<gene>
    <name evidence="2" type="ORF">ADU70_1556</name>
    <name evidence="3" type="ORF">ADU72_1140</name>
</gene>
<evidence type="ECO:0000313" key="2">
    <source>
        <dbReference type="EMBL" id="AMV63038.1"/>
    </source>
</evidence>
<dbReference type="GeneID" id="57276358"/>
<dbReference type="Pfam" id="PF06993">
    <property type="entry name" value="DUF1304"/>
    <property type="match status" value="1"/>
</dbReference>
<keyword evidence="4" id="KW-1185">Reference proteome</keyword>
<dbReference type="InterPro" id="IPR009732">
    <property type="entry name" value="DUF1304"/>
</dbReference>
<sequence>MLLNFTILISLIIALEHLYFLYIELFAPYAKVASFFNLPEKTIEDPNMQKFIQNLGLFSGFVGLVLILTIVIVPNGPMKYVLIFLNLFIFLNGIYEGFVFSRKFFLFEALPGLLGMILAILI</sequence>
<keyword evidence="1" id="KW-0472">Membrane</keyword>
<evidence type="ECO:0000313" key="5">
    <source>
        <dbReference type="Proteomes" id="UP000076405"/>
    </source>
</evidence>
<evidence type="ECO:0000313" key="3">
    <source>
        <dbReference type="EMBL" id="AMV67073.1"/>
    </source>
</evidence>
<proteinExistence type="predicted"/>
<dbReference type="KEGG" id="pdm:ADU72_1140"/>
<feature type="transmembrane region" description="Helical" evidence="1">
    <location>
        <begin position="80"/>
        <end position="98"/>
    </location>
</feature>
<keyword evidence="1" id="KW-1133">Transmembrane helix</keyword>
<dbReference type="RefSeq" id="WP_046872037.1">
    <property type="nucleotide sequence ID" value="NZ_BAAAXI010000017.1"/>
</dbReference>
<feature type="transmembrane region" description="Helical" evidence="1">
    <location>
        <begin position="51"/>
        <end position="73"/>
    </location>
</feature>
<evidence type="ECO:0000313" key="4">
    <source>
        <dbReference type="Proteomes" id="UP000076244"/>
    </source>
</evidence>
<dbReference type="OrthoDB" id="2249691at2"/>
<organism evidence="2 5">
    <name type="scientific">Pediococcus damnosus</name>
    <dbReference type="NCBI Taxonomy" id="51663"/>
    <lineage>
        <taxon>Bacteria</taxon>
        <taxon>Bacillati</taxon>
        <taxon>Bacillota</taxon>
        <taxon>Bacilli</taxon>
        <taxon>Lactobacillales</taxon>
        <taxon>Lactobacillaceae</taxon>
        <taxon>Pediococcus</taxon>
    </lineage>
</organism>
<dbReference type="EMBL" id="CP012288">
    <property type="protein sequence ID" value="AMV67073.1"/>
    <property type="molecule type" value="Genomic_DNA"/>
</dbReference>
<dbReference type="PANTHER" id="PTHR38446:SF1">
    <property type="entry name" value="BLL0914 PROTEIN"/>
    <property type="match status" value="1"/>
</dbReference>
<accession>A0A0R2HPT6</accession>
<dbReference type="PANTHER" id="PTHR38446">
    <property type="entry name" value="BLL0914 PROTEIN"/>
    <property type="match status" value="1"/>
</dbReference>
<reference evidence="4 5" key="1">
    <citation type="journal article" date="2016" name="PLoS ONE">
        <title>The Identification of Novel Diagnostic Marker Genes for the Detection of Beer Spoiling Pediococcus damnosus Strains Using the BlAst Diagnostic Gene findEr.</title>
        <authorList>
            <person name="Behr J."/>
            <person name="Geissler A.J."/>
            <person name="Schmid J."/>
            <person name="Zehe A."/>
            <person name="Vogel R.F."/>
        </authorList>
    </citation>
    <scope>NUCLEOTIDE SEQUENCE [LARGE SCALE GENOMIC DNA]</scope>
    <source>
        <strain evidence="2 5">TMW 2.1533</strain>
        <strain evidence="3 4">TMW 2.1535</strain>
    </source>
</reference>
<protein>
    <submittedName>
        <fullName evidence="2">Integral membrane protein</fullName>
    </submittedName>
</protein>
<keyword evidence="1" id="KW-0812">Transmembrane</keyword>
<dbReference type="Proteomes" id="UP000076405">
    <property type="component" value="Chromosome"/>
</dbReference>
<evidence type="ECO:0000256" key="1">
    <source>
        <dbReference type="SAM" id="Phobius"/>
    </source>
</evidence>
<feature type="transmembrane region" description="Helical" evidence="1">
    <location>
        <begin position="104"/>
        <end position="121"/>
    </location>
</feature>
<name>A0A0R2HPT6_9LACO</name>
<dbReference type="EMBL" id="CP012275">
    <property type="protein sequence ID" value="AMV63038.1"/>
    <property type="molecule type" value="Genomic_DNA"/>
</dbReference>
<dbReference type="Proteomes" id="UP000076244">
    <property type="component" value="Chromosome"/>
</dbReference>
<feature type="transmembrane region" description="Helical" evidence="1">
    <location>
        <begin position="7"/>
        <end position="31"/>
    </location>
</feature>